<dbReference type="OrthoDB" id="9132167at2"/>
<dbReference type="RefSeq" id="WP_137448362.1">
    <property type="nucleotide sequence ID" value="NZ_SZZH01000001.1"/>
</dbReference>
<dbReference type="InterPro" id="IPR036217">
    <property type="entry name" value="MethylDNA_cys_MeTrfase_DNAb"/>
</dbReference>
<dbReference type="SUPFAM" id="SSF46767">
    <property type="entry name" value="Methylated DNA-protein cysteine methyltransferase, C-terminal domain"/>
    <property type="match status" value="1"/>
</dbReference>
<accession>A0A4U6QL86</accession>
<dbReference type="CDD" id="cd06445">
    <property type="entry name" value="ATase"/>
    <property type="match status" value="1"/>
</dbReference>
<gene>
    <name evidence="3" type="ORF">FDO65_05275</name>
</gene>
<protein>
    <submittedName>
        <fullName evidence="3">DNA methyltransferase</fullName>
    </submittedName>
</protein>
<dbReference type="InterPro" id="IPR014048">
    <property type="entry name" value="MethylDNA_cys_MeTrfase_DNA-bd"/>
</dbReference>
<dbReference type="InterPro" id="IPR052520">
    <property type="entry name" value="ATL_DNA_repair"/>
</dbReference>
<organism evidence="3 4">
    <name type="scientific">Nakamurella flava</name>
    <dbReference type="NCBI Taxonomy" id="2576308"/>
    <lineage>
        <taxon>Bacteria</taxon>
        <taxon>Bacillati</taxon>
        <taxon>Actinomycetota</taxon>
        <taxon>Actinomycetes</taxon>
        <taxon>Nakamurellales</taxon>
        <taxon>Nakamurellaceae</taxon>
        <taxon>Nakamurella</taxon>
    </lineage>
</organism>
<feature type="domain" description="Methylated-DNA-[protein]-cysteine S-methyltransferase DNA binding" evidence="2">
    <location>
        <begin position="7"/>
        <end position="80"/>
    </location>
</feature>
<dbReference type="GO" id="GO:0008168">
    <property type="term" value="F:methyltransferase activity"/>
    <property type="evidence" value="ECO:0007669"/>
    <property type="project" value="UniProtKB-KW"/>
</dbReference>
<dbReference type="AlphaFoldDB" id="A0A4U6QL86"/>
<dbReference type="InterPro" id="IPR036388">
    <property type="entry name" value="WH-like_DNA-bd_sf"/>
</dbReference>
<comment type="caution">
    <text evidence="3">The sequence shown here is derived from an EMBL/GenBank/DDBJ whole genome shotgun (WGS) entry which is preliminary data.</text>
</comment>
<evidence type="ECO:0000259" key="2">
    <source>
        <dbReference type="Pfam" id="PF01035"/>
    </source>
</evidence>
<name>A0A4U6QL86_9ACTN</name>
<keyword evidence="3" id="KW-0808">Transferase</keyword>
<dbReference type="PANTHER" id="PTHR42942">
    <property type="entry name" value="6-O-METHYLGUANINE DNA METHYLTRANSFERASE"/>
    <property type="match status" value="1"/>
</dbReference>
<dbReference type="Pfam" id="PF01035">
    <property type="entry name" value="DNA_binding_1"/>
    <property type="match status" value="1"/>
</dbReference>
<dbReference type="Proteomes" id="UP000306985">
    <property type="component" value="Unassembled WGS sequence"/>
</dbReference>
<proteinExistence type="predicted"/>
<keyword evidence="3" id="KW-0489">Methyltransferase</keyword>
<keyword evidence="4" id="KW-1185">Reference proteome</keyword>
<dbReference type="GO" id="GO:0006281">
    <property type="term" value="P:DNA repair"/>
    <property type="evidence" value="ECO:0007669"/>
    <property type="project" value="InterPro"/>
</dbReference>
<reference evidence="3 4" key="1">
    <citation type="submission" date="2019-05" db="EMBL/GenBank/DDBJ databases">
        <title>Nakamurella sp. N5BH11, whole genome shotgun sequence.</title>
        <authorList>
            <person name="Tuo L."/>
        </authorList>
    </citation>
    <scope>NUCLEOTIDE SEQUENCE [LARGE SCALE GENOMIC DNA]</scope>
    <source>
        <strain evidence="3 4">N5BH11</strain>
    </source>
</reference>
<evidence type="ECO:0000256" key="1">
    <source>
        <dbReference type="ARBA" id="ARBA00022763"/>
    </source>
</evidence>
<sequence>MDRALAARMLEVVQDIPPGRVATYGDVAARAGSASPRFAGWVLAHLSDETTPWHRVIRADGRLVAALREEQSRRLRTEGVPVDDGRVDLAHYRLRE</sequence>
<evidence type="ECO:0000313" key="3">
    <source>
        <dbReference type="EMBL" id="TKV61059.1"/>
    </source>
</evidence>
<dbReference type="PANTHER" id="PTHR42942:SF1">
    <property type="entry name" value="ALKYLTRANSFERASE-LIKE PROTEIN 1"/>
    <property type="match status" value="1"/>
</dbReference>
<dbReference type="EMBL" id="SZZH01000001">
    <property type="protein sequence ID" value="TKV61059.1"/>
    <property type="molecule type" value="Genomic_DNA"/>
</dbReference>
<keyword evidence="1" id="KW-0227">DNA damage</keyword>
<evidence type="ECO:0000313" key="4">
    <source>
        <dbReference type="Proteomes" id="UP000306985"/>
    </source>
</evidence>
<dbReference type="Gene3D" id="1.10.10.10">
    <property type="entry name" value="Winged helix-like DNA-binding domain superfamily/Winged helix DNA-binding domain"/>
    <property type="match status" value="1"/>
</dbReference>
<dbReference type="GO" id="GO:0032259">
    <property type="term" value="P:methylation"/>
    <property type="evidence" value="ECO:0007669"/>
    <property type="project" value="UniProtKB-KW"/>
</dbReference>